<dbReference type="OrthoDB" id="37659at2759"/>
<evidence type="ECO:0008006" key="7">
    <source>
        <dbReference type="Google" id="ProtNLM"/>
    </source>
</evidence>
<keyword evidence="3" id="KW-0560">Oxidoreductase</keyword>
<comment type="function">
    <text evidence="4">Putative oxidoreductase.</text>
</comment>
<dbReference type="SUPFAM" id="SSF51735">
    <property type="entry name" value="NAD(P)-binding Rossmann-fold domains"/>
    <property type="match status" value="1"/>
</dbReference>
<organism evidence="5 6">
    <name type="scientific">Antrodiella citrinella</name>
    <dbReference type="NCBI Taxonomy" id="2447956"/>
    <lineage>
        <taxon>Eukaryota</taxon>
        <taxon>Fungi</taxon>
        <taxon>Dikarya</taxon>
        <taxon>Basidiomycota</taxon>
        <taxon>Agaricomycotina</taxon>
        <taxon>Agaricomycetes</taxon>
        <taxon>Polyporales</taxon>
        <taxon>Steccherinaceae</taxon>
        <taxon>Antrodiella</taxon>
    </lineage>
</organism>
<comment type="caution">
    <text evidence="5">The sequence shown here is derived from an EMBL/GenBank/DDBJ whole genome shotgun (WGS) entry which is preliminary data.</text>
</comment>
<dbReference type="InterPro" id="IPR002347">
    <property type="entry name" value="SDR_fam"/>
</dbReference>
<dbReference type="PANTHER" id="PTHR44196">
    <property type="entry name" value="DEHYDROGENASE/REDUCTASE SDR FAMILY MEMBER 7B"/>
    <property type="match status" value="1"/>
</dbReference>
<dbReference type="AlphaFoldDB" id="A0A4S4MN67"/>
<name>A0A4S4MN67_9APHY</name>
<keyword evidence="6" id="KW-1185">Reference proteome</keyword>
<dbReference type="PANTHER" id="PTHR44196:SF1">
    <property type="entry name" value="DEHYDROGENASE_REDUCTASE SDR FAMILY MEMBER 7B"/>
    <property type="match status" value="1"/>
</dbReference>
<proteinExistence type="inferred from homology"/>
<evidence type="ECO:0000313" key="5">
    <source>
        <dbReference type="EMBL" id="THH26737.1"/>
    </source>
</evidence>
<dbReference type="PROSITE" id="PS00061">
    <property type="entry name" value="ADH_SHORT"/>
    <property type="match status" value="1"/>
</dbReference>
<keyword evidence="2" id="KW-0521">NADP</keyword>
<evidence type="ECO:0000256" key="1">
    <source>
        <dbReference type="ARBA" id="ARBA00006484"/>
    </source>
</evidence>
<dbReference type="PRINTS" id="PR00081">
    <property type="entry name" value="GDHRDH"/>
</dbReference>
<dbReference type="InterPro" id="IPR036291">
    <property type="entry name" value="NAD(P)-bd_dom_sf"/>
</dbReference>
<evidence type="ECO:0000256" key="4">
    <source>
        <dbReference type="ARBA" id="ARBA00037096"/>
    </source>
</evidence>
<dbReference type="Gene3D" id="3.40.50.720">
    <property type="entry name" value="NAD(P)-binding Rossmann-like Domain"/>
    <property type="match status" value="1"/>
</dbReference>
<comment type="similarity">
    <text evidence="1">Belongs to the short-chain dehydrogenases/reductases (SDR) family.</text>
</comment>
<evidence type="ECO:0000313" key="6">
    <source>
        <dbReference type="Proteomes" id="UP000308730"/>
    </source>
</evidence>
<accession>A0A4S4MN67</accession>
<dbReference type="Proteomes" id="UP000308730">
    <property type="component" value="Unassembled WGS sequence"/>
</dbReference>
<dbReference type="InterPro" id="IPR020904">
    <property type="entry name" value="Sc_DH/Rdtase_CS"/>
</dbReference>
<gene>
    <name evidence="5" type="ORF">EUX98_g7452</name>
</gene>
<dbReference type="GO" id="GO:0016020">
    <property type="term" value="C:membrane"/>
    <property type="evidence" value="ECO:0007669"/>
    <property type="project" value="TreeGrafter"/>
</dbReference>
<dbReference type="GO" id="GO:0016491">
    <property type="term" value="F:oxidoreductase activity"/>
    <property type="evidence" value="ECO:0007669"/>
    <property type="project" value="UniProtKB-KW"/>
</dbReference>
<dbReference type="EMBL" id="SGPM01000315">
    <property type="protein sequence ID" value="THH26737.1"/>
    <property type="molecule type" value="Genomic_DNA"/>
</dbReference>
<evidence type="ECO:0000256" key="2">
    <source>
        <dbReference type="ARBA" id="ARBA00022857"/>
    </source>
</evidence>
<reference evidence="5 6" key="1">
    <citation type="submission" date="2019-02" db="EMBL/GenBank/DDBJ databases">
        <title>Genome sequencing of the rare red list fungi Antrodiella citrinella (Flaviporus citrinellus).</title>
        <authorList>
            <person name="Buettner E."/>
            <person name="Kellner H."/>
        </authorList>
    </citation>
    <scope>NUCLEOTIDE SEQUENCE [LARGE SCALE GENOMIC DNA]</scope>
    <source>
        <strain evidence="5 6">DSM 108506</strain>
    </source>
</reference>
<protein>
    <recommendedName>
        <fullName evidence="7">NAD(P)-binding protein</fullName>
    </recommendedName>
</protein>
<evidence type="ECO:0000256" key="3">
    <source>
        <dbReference type="ARBA" id="ARBA00023002"/>
    </source>
</evidence>
<sequence>MRTSLVYALLASPVLFAAWRTLLRRKVRGIPRNQERVLVLGASSGIGRSIALQYAASGAKVCIVGRRQSELEKVKSECVQSRKTVADNTTFASIAADFTNPEDMVRVRTEIETTWGGIDTVIVCAGVSAIQPLLANAGLENASSAKSTAQASAEDMQKAVDLVNAAAKGNFTGPLVAALAFFSSSSPSMLLVSSLAAVVPAPTRSVYAATKGAALLLYQSIAMEHPAITFSFVMPSTVEGTFRSNAIDRGDGPDVHRETRNKGLKQDAVAERCIQAVDAGEKHVFMPAIFCRTGHWLYWWMPWVTEAYARKLYGFKDA</sequence>
<dbReference type="Pfam" id="PF00106">
    <property type="entry name" value="adh_short"/>
    <property type="match status" value="1"/>
</dbReference>